<name>B2T214_PARPJ</name>
<sequence>MRRARDRERHRVRPAWPRLTTKRRIVCTIECALHRKRPVKGLAHLNAGAPRRRFPMKYPTMTAMRRPQKRLHRMPNSSQRASCRALVYPMPGLFLNPVALSNIKTYPMTCGWSGTAPRLFLLRSSSGTLVTMQPLMKSAQSTLARLQPAGTQARAAR</sequence>
<dbReference type="EMBL" id="CP001052">
    <property type="protein sequence ID" value="ACD15625.1"/>
    <property type="molecule type" value="Genomic_DNA"/>
</dbReference>
<dbReference type="KEGG" id="bpy:Bphyt_1210"/>
<evidence type="ECO:0000313" key="2">
    <source>
        <dbReference type="Proteomes" id="UP000001739"/>
    </source>
</evidence>
<dbReference type="Proteomes" id="UP000001739">
    <property type="component" value="Chromosome 1"/>
</dbReference>
<gene>
    <name evidence="1" type="ordered locus">Bphyt_1210</name>
</gene>
<organism evidence="1 2">
    <name type="scientific">Paraburkholderia phytofirmans (strain DSM 17436 / LMG 22146 / PsJN)</name>
    <name type="common">Burkholderia phytofirmans</name>
    <dbReference type="NCBI Taxonomy" id="398527"/>
    <lineage>
        <taxon>Bacteria</taxon>
        <taxon>Pseudomonadati</taxon>
        <taxon>Pseudomonadota</taxon>
        <taxon>Betaproteobacteria</taxon>
        <taxon>Burkholderiales</taxon>
        <taxon>Burkholderiaceae</taxon>
        <taxon>Paraburkholderia</taxon>
    </lineage>
</organism>
<proteinExistence type="predicted"/>
<dbReference type="STRING" id="398527.Bphyt_1210"/>
<dbReference type="HOGENOM" id="CLU_1674615_0_0_4"/>
<protein>
    <submittedName>
        <fullName evidence="1">Uncharacterized protein</fullName>
    </submittedName>
</protein>
<dbReference type="AlphaFoldDB" id="B2T214"/>
<accession>B2T214</accession>
<evidence type="ECO:0000313" key="1">
    <source>
        <dbReference type="EMBL" id="ACD15625.1"/>
    </source>
</evidence>
<reference evidence="1 2" key="1">
    <citation type="journal article" date="2011" name="J. Bacteriol.">
        <title>Complete genome sequence of the plant growth-promoting endophyte Burkholderia phytofirmans strain PsJN.</title>
        <authorList>
            <person name="Weilharter A."/>
            <person name="Mitter B."/>
            <person name="Shin M.V."/>
            <person name="Chain P.S."/>
            <person name="Nowak J."/>
            <person name="Sessitsch A."/>
        </authorList>
    </citation>
    <scope>NUCLEOTIDE SEQUENCE [LARGE SCALE GENOMIC DNA]</scope>
    <source>
        <strain evidence="2">DSM 17436 / LMG 22146 / PsJN</strain>
    </source>
</reference>